<dbReference type="InterPro" id="IPR051839">
    <property type="entry name" value="RD_transcriptional_regulator"/>
</dbReference>
<sequence length="97" mass="10897">MTKTRRTYPESFKRDAVDQVLAGTPLRHVAQALDITEALLGKWKRQFQDAGADAFPGRGKQSGEAAQLKRLRDDLARVTMERDILKKALAIFSQPTK</sequence>
<dbReference type="EMBL" id="JADOEL010000051">
    <property type="protein sequence ID" value="MBF8179819.1"/>
    <property type="molecule type" value="Genomic_DNA"/>
</dbReference>
<dbReference type="Gene3D" id="1.10.10.60">
    <property type="entry name" value="Homeodomain-like"/>
    <property type="match status" value="1"/>
</dbReference>
<evidence type="ECO:0000313" key="1">
    <source>
        <dbReference type="EMBL" id="MBF8179819.1"/>
    </source>
</evidence>
<comment type="caution">
    <text evidence="1">The sequence shown here is derived from an EMBL/GenBank/DDBJ whole genome shotgun (WGS) entry which is preliminary data.</text>
</comment>
<dbReference type="InterPro" id="IPR009057">
    <property type="entry name" value="Homeodomain-like_sf"/>
</dbReference>
<dbReference type="PANTHER" id="PTHR33215">
    <property type="entry name" value="PROTEIN DISTAL ANTENNA"/>
    <property type="match status" value="1"/>
</dbReference>
<name>A0ABS0EYX4_9BURK</name>
<dbReference type="RefSeq" id="WP_195876769.1">
    <property type="nucleotide sequence ID" value="NZ_JADOEL010000051.1"/>
</dbReference>
<dbReference type="SUPFAM" id="SSF46689">
    <property type="entry name" value="Homeodomain-like"/>
    <property type="match status" value="1"/>
</dbReference>
<proteinExistence type="predicted"/>
<protein>
    <submittedName>
        <fullName evidence="1">Transposase</fullName>
    </submittedName>
</protein>
<evidence type="ECO:0000313" key="2">
    <source>
        <dbReference type="Proteomes" id="UP000657372"/>
    </source>
</evidence>
<dbReference type="Pfam" id="PF01527">
    <property type="entry name" value="HTH_Tnp_1"/>
    <property type="match status" value="1"/>
</dbReference>
<accession>A0ABS0EYX4</accession>
<dbReference type="PANTHER" id="PTHR33215:SF13">
    <property type="entry name" value="PROTEIN DISTAL ANTENNA"/>
    <property type="match status" value="1"/>
</dbReference>
<gene>
    <name evidence="1" type="ORF">IXC47_19280</name>
</gene>
<reference evidence="1 2" key="1">
    <citation type="submission" date="2020-11" db="EMBL/GenBank/DDBJ databases">
        <title>WGS of Herminiimonas contaminans strain Marseille-Q4544 isolated from planarians Schmidtea mediterranea.</title>
        <authorList>
            <person name="Kangale L."/>
        </authorList>
    </citation>
    <scope>NUCLEOTIDE SEQUENCE [LARGE SCALE GENOMIC DNA]</scope>
    <source>
        <strain evidence="1 2">Marseille-Q4544</strain>
    </source>
</reference>
<organism evidence="1 2">
    <name type="scientific">Herminiimonas contaminans</name>
    <dbReference type="NCBI Taxonomy" id="1111140"/>
    <lineage>
        <taxon>Bacteria</taxon>
        <taxon>Pseudomonadati</taxon>
        <taxon>Pseudomonadota</taxon>
        <taxon>Betaproteobacteria</taxon>
        <taxon>Burkholderiales</taxon>
        <taxon>Oxalobacteraceae</taxon>
        <taxon>Herminiimonas</taxon>
    </lineage>
</organism>
<keyword evidence="2" id="KW-1185">Reference proteome</keyword>
<dbReference type="Proteomes" id="UP000657372">
    <property type="component" value="Unassembled WGS sequence"/>
</dbReference>
<dbReference type="InterPro" id="IPR002514">
    <property type="entry name" value="Transposase_8"/>
</dbReference>